<dbReference type="Proteomes" id="UP000270296">
    <property type="component" value="Unassembled WGS sequence"/>
</dbReference>
<keyword evidence="7" id="KW-0175">Coiled coil</keyword>
<evidence type="ECO:0000313" key="10">
    <source>
        <dbReference type="Proteomes" id="UP000270296"/>
    </source>
</evidence>
<evidence type="ECO:0000256" key="8">
    <source>
        <dbReference type="SAM" id="MobiDB-lite"/>
    </source>
</evidence>
<keyword evidence="10" id="KW-1185">Reference proteome</keyword>
<dbReference type="PANTHER" id="PTHR23168">
    <property type="entry name" value="MITOTIC SPINDLE ASSEMBLY CHECKPOINT PROTEIN MAD1 MITOTIC ARREST DEFICIENT-LIKE PROTEIN 1"/>
    <property type="match status" value="1"/>
</dbReference>
<dbReference type="AlphaFoldDB" id="A0A183I8X5"/>
<dbReference type="GO" id="GO:0051301">
    <property type="term" value="P:cell division"/>
    <property type="evidence" value="ECO:0007669"/>
    <property type="project" value="UniProtKB-KW"/>
</dbReference>
<dbReference type="OrthoDB" id="331602at2759"/>
<dbReference type="Gene3D" id="6.10.250.90">
    <property type="match status" value="1"/>
</dbReference>
<dbReference type="GO" id="GO:0005635">
    <property type="term" value="C:nuclear envelope"/>
    <property type="evidence" value="ECO:0007669"/>
    <property type="project" value="TreeGrafter"/>
</dbReference>
<dbReference type="EMBL" id="UZAM01000088">
    <property type="protein sequence ID" value="VDO79207.1"/>
    <property type="molecule type" value="Genomic_DNA"/>
</dbReference>
<dbReference type="GO" id="GO:0000776">
    <property type="term" value="C:kinetochore"/>
    <property type="evidence" value="ECO:0007669"/>
    <property type="project" value="TreeGrafter"/>
</dbReference>
<evidence type="ECO:0000313" key="11">
    <source>
        <dbReference type="WBParaSite" id="SBAD_0000007701-mRNA-1"/>
    </source>
</evidence>
<feature type="compositionally biased region" description="Basic and acidic residues" evidence="8">
    <location>
        <begin position="1"/>
        <end position="18"/>
    </location>
</feature>
<evidence type="ECO:0000256" key="1">
    <source>
        <dbReference type="ARBA" id="ARBA00004123"/>
    </source>
</evidence>
<reference evidence="9 10" key="2">
    <citation type="submission" date="2018-11" db="EMBL/GenBank/DDBJ databases">
        <authorList>
            <consortium name="Pathogen Informatics"/>
        </authorList>
    </citation>
    <scope>NUCLEOTIDE SEQUENCE [LARGE SCALE GENOMIC DNA]</scope>
</reference>
<keyword evidence="5" id="KW-0539">Nucleus</keyword>
<gene>
    <name evidence="9" type="ORF">SBAD_LOCUS68</name>
</gene>
<dbReference type="PANTHER" id="PTHR23168:SF0">
    <property type="entry name" value="MITOTIC SPINDLE ASSEMBLY CHECKPOINT PROTEIN MAD1"/>
    <property type="match status" value="1"/>
</dbReference>
<dbReference type="GO" id="GO:0007094">
    <property type="term" value="P:mitotic spindle assembly checkpoint signaling"/>
    <property type="evidence" value="ECO:0007669"/>
    <property type="project" value="InterPro"/>
</dbReference>
<dbReference type="GO" id="GO:0051315">
    <property type="term" value="P:attachment of mitotic spindle microtubules to kinetochore"/>
    <property type="evidence" value="ECO:0007669"/>
    <property type="project" value="TreeGrafter"/>
</dbReference>
<evidence type="ECO:0000256" key="3">
    <source>
        <dbReference type="ARBA" id="ARBA00022618"/>
    </source>
</evidence>
<sequence length="287" mass="33244">MECDSRPSENEPLRHSPESEELTTVEQVRSSLATHEAFGSSTPEKNTVLTEECGMVSAESDENDQLACDKKEEESVSSDSFLLLHFKQNPLKIASDQLTESVEELKKENTVLKARLAEFERMRQEIRESETDPSTVSRRNAHRMDADITARVGLNLEMRCFEAENKRDFLELAEEVQRFRSQFAKVNEINAKVAKAYREVCALLTGYQCKMKNETIFTVQSIFENAEKEFVFRKAQDNRLELIENDYTKEWMDFIEAYLYQNNSIPAFLAAVNLHLFKRNLEIKHVH</sequence>
<keyword evidence="6" id="KW-0131">Cell cycle</keyword>
<feature type="region of interest" description="Disordered" evidence="8">
    <location>
        <begin position="1"/>
        <end position="28"/>
    </location>
</feature>
<proteinExistence type="inferred from homology"/>
<dbReference type="SUPFAM" id="SSF75704">
    <property type="entry name" value="Mitotic arrest deficient-like 1, Mad1"/>
    <property type="match status" value="1"/>
</dbReference>
<dbReference type="WBParaSite" id="SBAD_0000007701-mRNA-1">
    <property type="protein sequence ID" value="SBAD_0000007701-mRNA-1"/>
    <property type="gene ID" value="SBAD_0000007701"/>
</dbReference>
<feature type="coiled-coil region" evidence="7">
    <location>
        <begin position="95"/>
        <end position="129"/>
    </location>
</feature>
<dbReference type="Pfam" id="PF05557">
    <property type="entry name" value="MAD"/>
    <property type="match status" value="1"/>
</dbReference>
<name>A0A183I8X5_9BILA</name>
<evidence type="ECO:0000256" key="5">
    <source>
        <dbReference type="ARBA" id="ARBA00023242"/>
    </source>
</evidence>
<evidence type="ECO:0000256" key="6">
    <source>
        <dbReference type="ARBA" id="ARBA00023306"/>
    </source>
</evidence>
<protein>
    <submittedName>
        <fullName evidence="9 11">Uncharacterized protein</fullName>
    </submittedName>
</protein>
<evidence type="ECO:0000256" key="4">
    <source>
        <dbReference type="ARBA" id="ARBA00022776"/>
    </source>
</evidence>
<accession>A0A183I8X5</accession>
<evidence type="ECO:0000313" key="9">
    <source>
        <dbReference type="EMBL" id="VDO79207.1"/>
    </source>
</evidence>
<comment type="similarity">
    <text evidence="2">Belongs to the MAD1 family.</text>
</comment>
<dbReference type="Gene3D" id="3.30.457.60">
    <property type="match status" value="1"/>
</dbReference>
<dbReference type="InterPro" id="IPR008672">
    <property type="entry name" value="Mad1"/>
</dbReference>
<dbReference type="GO" id="GO:0072686">
    <property type="term" value="C:mitotic spindle"/>
    <property type="evidence" value="ECO:0007669"/>
    <property type="project" value="TreeGrafter"/>
</dbReference>
<comment type="subcellular location">
    <subcellularLocation>
        <location evidence="1">Nucleus</location>
    </subcellularLocation>
</comment>
<keyword evidence="4" id="KW-0498">Mitosis</keyword>
<reference evidence="11" key="1">
    <citation type="submission" date="2016-06" db="UniProtKB">
        <authorList>
            <consortium name="WormBaseParasite"/>
        </authorList>
    </citation>
    <scope>IDENTIFICATION</scope>
</reference>
<organism evidence="11">
    <name type="scientific">Soboliphyme baturini</name>
    <dbReference type="NCBI Taxonomy" id="241478"/>
    <lineage>
        <taxon>Eukaryota</taxon>
        <taxon>Metazoa</taxon>
        <taxon>Ecdysozoa</taxon>
        <taxon>Nematoda</taxon>
        <taxon>Enoplea</taxon>
        <taxon>Dorylaimia</taxon>
        <taxon>Dioctophymatida</taxon>
        <taxon>Dioctophymatoidea</taxon>
        <taxon>Soboliphymatidae</taxon>
        <taxon>Soboliphyme</taxon>
    </lineage>
</organism>
<evidence type="ECO:0000256" key="7">
    <source>
        <dbReference type="SAM" id="Coils"/>
    </source>
</evidence>
<keyword evidence="3" id="KW-0132">Cell division</keyword>
<evidence type="ECO:0000256" key="2">
    <source>
        <dbReference type="ARBA" id="ARBA00008029"/>
    </source>
</evidence>